<feature type="binding site" evidence="9">
    <location>
        <position position="90"/>
    </location>
    <ligand>
        <name>Mg(2+)</name>
        <dbReference type="ChEBI" id="CHEBI:18420"/>
        <label>2</label>
    </ligand>
</feature>
<dbReference type="PRINTS" id="PR00377">
    <property type="entry name" value="IMPHPHTASES"/>
</dbReference>
<keyword evidence="4" id="KW-0997">Cell inner membrane</keyword>
<name>A0ABR8VDL6_9BACT</name>
<dbReference type="PROSITE" id="PS00629">
    <property type="entry name" value="IMP_1"/>
    <property type="match status" value="1"/>
</dbReference>
<gene>
    <name evidence="9 10" type="primary">cysQ</name>
    <name evidence="10" type="ORF">H9626_11735</name>
</gene>
<dbReference type="CDD" id="cd01638">
    <property type="entry name" value="CysQ"/>
    <property type="match status" value="1"/>
</dbReference>
<evidence type="ECO:0000256" key="6">
    <source>
        <dbReference type="ARBA" id="ARBA00022801"/>
    </source>
</evidence>
<dbReference type="Pfam" id="PF00459">
    <property type="entry name" value="Inositol_P"/>
    <property type="match status" value="1"/>
</dbReference>
<keyword evidence="11" id="KW-1185">Reference proteome</keyword>
<keyword evidence="7 9" id="KW-0460">Magnesium</keyword>
<dbReference type="Gene3D" id="3.40.190.80">
    <property type="match status" value="1"/>
</dbReference>
<dbReference type="HAMAP" id="MF_02095">
    <property type="entry name" value="CysQ"/>
    <property type="match status" value="1"/>
</dbReference>
<dbReference type="InterPro" id="IPR000760">
    <property type="entry name" value="Inositol_monophosphatase-like"/>
</dbReference>
<evidence type="ECO:0000313" key="11">
    <source>
        <dbReference type="Proteomes" id="UP000616346"/>
    </source>
</evidence>
<feature type="binding site" evidence="9">
    <location>
        <position position="87"/>
    </location>
    <ligand>
        <name>Mg(2+)</name>
        <dbReference type="ChEBI" id="CHEBI:18420"/>
        <label>2</label>
    </ligand>
</feature>
<accession>A0ABR8VDL6</accession>
<feature type="binding site" evidence="9">
    <location>
        <position position="67"/>
    </location>
    <ligand>
        <name>Mg(2+)</name>
        <dbReference type="ChEBI" id="CHEBI:18420"/>
        <label>1</label>
    </ligand>
</feature>
<evidence type="ECO:0000256" key="4">
    <source>
        <dbReference type="ARBA" id="ARBA00022519"/>
    </source>
</evidence>
<feature type="binding site" evidence="9">
    <location>
        <position position="67"/>
    </location>
    <ligand>
        <name>substrate</name>
    </ligand>
</feature>
<evidence type="ECO:0000256" key="5">
    <source>
        <dbReference type="ARBA" id="ARBA00022723"/>
    </source>
</evidence>
<feature type="binding site" evidence="9">
    <location>
        <position position="229"/>
    </location>
    <ligand>
        <name>Mg(2+)</name>
        <dbReference type="ChEBI" id="CHEBI:18420"/>
        <label>2</label>
    </ligand>
</feature>
<reference evidence="10 11" key="1">
    <citation type="submission" date="2020-08" db="EMBL/GenBank/DDBJ databases">
        <title>A Genomic Blueprint of the Chicken Gut Microbiome.</title>
        <authorList>
            <person name="Gilroy R."/>
            <person name="Ravi A."/>
            <person name="Getino M."/>
            <person name="Pursley I."/>
            <person name="Horton D.L."/>
            <person name="Alikhan N.-F."/>
            <person name="Baker D."/>
            <person name="Gharbi K."/>
            <person name="Hall N."/>
            <person name="Watson M."/>
            <person name="Adriaenssens E.M."/>
            <person name="Foster-Nyarko E."/>
            <person name="Jarju S."/>
            <person name="Secka A."/>
            <person name="Antonio M."/>
            <person name="Oren A."/>
            <person name="Chaudhuri R."/>
            <person name="La Ragione R.M."/>
            <person name="Hildebrand F."/>
            <person name="Pallen M.J."/>
        </authorList>
    </citation>
    <scope>NUCLEOTIDE SEQUENCE [LARGE SCALE GENOMIC DNA]</scope>
    <source>
        <strain evidence="10 11">Sa1YUN3</strain>
    </source>
</reference>
<dbReference type="GO" id="GO:0008441">
    <property type="term" value="F:3'(2'),5'-bisphosphate nucleotidase activity"/>
    <property type="evidence" value="ECO:0007669"/>
    <property type="project" value="UniProtKB-EC"/>
</dbReference>
<feature type="binding site" evidence="9">
    <location>
        <position position="89"/>
    </location>
    <ligand>
        <name>Mg(2+)</name>
        <dbReference type="ChEBI" id="CHEBI:18420"/>
        <label>1</label>
    </ligand>
</feature>
<comment type="cofactor">
    <cofactor evidence="9">
        <name>Mg(2+)</name>
        <dbReference type="ChEBI" id="CHEBI:18420"/>
    </cofactor>
</comment>
<dbReference type="Gene3D" id="3.30.540.10">
    <property type="entry name" value="Fructose-1,6-Bisphosphatase, subunit A, domain 1"/>
    <property type="match status" value="1"/>
</dbReference>
<dbReference type="RefSeq" id="WP_191710574.1">
    <property type="nucleotide sequence ID" value="NZ_JACSPQ010000017.1"/>
</dbReference>
<evidence type="ECO:0000256" key="1">
    <source>
        <dbReference type="ARBA" id="ARBA00001625"/>
    </source>
</evidence>
<comment type="similarity">
    <text evidence="2 9">Belongs to the inositol monophosphatase superfamily. CysQ family.</text>
</comment>
<comment type="catalytic activity">
    <reaction evidence="1 9">
        <text>adenosine 3',5'-bisphosphate + H2O = AMP + phosphate</text>
        <dbReference type="Rhea" id="RHEA:10040"/>
        <dbReference type="ChEBI" id="CHEBI:15377"/>
        <dbReference type="ChEBI" id="CHEBI:43474"/>
        <dbReference type="ChEBI" id="CHEBI:58343"/>
        <dbReference type="ChEBI" id="CHEBI:456215"/>
        <dbReference type="EC" id="3.1.3.7"/>
    </reaction>
</comment>
<comment type="subcellular location">
    <subcellularLocation>
        <location evidence="9">Cell membrane</location>
        <topology evidence="9">Peripheral membrane protein</topology>
        <orientation evidence="9">Cytoplasmic side</orientation>
    </subcellularLocation>
</comment>
<feature type="binding site" evidence="9">
    <location>
        <position position="87"/>
    </location>
    <ligand>
        <name>Mg(2+)</name>
        <dbReference type="ChEBI" id="CHEBI:18420"/>
        <label>1</label>
    </ligand>
</feature>
<dbReference type="InterPro" id="IPR050725">
    <property type="entry name" value="CysQ/Inositol_MonoPase"/>
</dbReference>
<evidence type="ECO:0000256" key="3">
    <source>
        <dbReference type="ARBA" id="ARBA00022475"/>
    </source>
</evidence>
<dbReference type="InterPro" id="IPR020583">
    <property type="entry name" value="Inositol_monoP_metal-BS"/>
</dbReference>
<protein>
    <recommendedName>
        <fullName evidence="9">3'(2'),5'-bisphosphate nucleotidase CysQ</fullName>
        <ecNumber evidence="9">3.1.3.7</ecNumber>
    </recommendedName>
    <alternativeName>
        <fullName evidence="9">3'(2'),5-bisphosphonucleoside 3'(2')-phosphohydrolase</fullName>
    </alternativeName>
    <alternativeName>
        <fullName evidence="9">3'-phosphoadenosine 5'-phosphate phosphatase</fullName>
        <shortName evidence="9">PAP phosphatase</shortName>
    </alternativeName>
</protein>
<feature type="binding site" evidence="9">
    <location>
        <begin position="89"/>
        <end position="92"/>
    </location>
    <ligand>
        <name>substrate</name>
    </ligand>
</feature>
<dbReference type="PANTHER" id="PTHR43028:SF5">
    <property type="entry name" value="3'(2'),5'-BISPHOSPHATE NUCLEOTIDASE 1"/>
    <property type="match status" value="1"/>
</dbReference>
<evidence type="ECO:0000256" key="8">
    <source>
        <dbReference type="ARBA" id="ARBA00023136"/>
    </source>
</evidence>
<dbReference type="NCBIfam" id="TIGR01331">
    <property type="entry name" value="bisphos_cysQ"/>
    <property type="match status" value="1"/>
</dbReference>
<comment type="caution">
    <text evidence="10">The sequence shown here is derived from an EMBL/GenBank/DDBJ whole genome shotgun (WGS) entry which is preliminary data.</text>
</comment>
<dbReference type="Proteomes" id="UP000616346">
    <property type="component" value="Unassembled WGS sequence"/>
</dbReference>
<dbReference type="InterPro" id="IPR006240">
    <property type="entry name" value="CysQ"/>
</dbReference>
<dbReference type="EMBL" id="JACSPQ010000017">
    <property type="protein sequence ID" value="MBD8002874.1"/>
    <property type="molecule type" value="Genomic_DNA"/>
</dbReference>
<keyword evidence="5 9" id="KW-0479">Metal-binding</keyword>
<evidence type="ECO:0000256" key="7">
    <source>
        <dbReference type="ARBA" id="ARBA00022842"/>
    </source>
</evidence>
<evidence type="ECO:0000313" key="10">
    <source>
        <dbReference type="EMBL" id="MBD8002874.1"/>
    </source>
</evidence>
<sequence>MDKKILYVAIRAAIEAGAKIMEVYTDPDADFEIEKKADNSPLTIADRKSHEVISSFLKETPYPILSEEGRKIATEERRSWNELWVVDPLDGTKEFIKRNGEFTVNIAYVRNGYPEAGVIYIPVKQELYFGDCDTGAYKVNGIAQAAPDGTVEALMEKGCRLPYEDKHEGFVVVASRSHLTPETEAYIEQMKQQHAQVTTVSSGSSLKLCLVAEGKADVYPRFAPTMEWDTAAGHAIVRATGGEVYQAEEKAPLRYNKEDLLNPWFIVLPKEGGRE</sequence>
<dbReference type="PANTHER" id="PTHR43028">
    <property type="entry name" value="3'(2'),5'-BISPHOSPHATE NUCLEOTIDASE 1"/>
    <property type="match status" value="1"/>
</dbReference>
<dbReference type="EC" id="3.1.3.7" evidence="9"/>
<keyword evidence="3 9" id="KW-1003">Cell membrane</keyword>
<keyword evidence="6 9" id="KW-0378">Hydrolase</keyword>
<organism evidence="10 11">
    <name type="scientific">Phocaeicola faecium</name>
    <dbReference type="NCBI Taxonomy" id="2762213"/>
    <lineage>
        <taxon>Bacteria</taxon>
        <taxon>Pseudomonadati</taxon>
        <taxon>Bacteroidota</taxon>
        <taxon>Bacteroidia</taxon>
        <taxon>Bacteroidales</taxon>
        <taxon>Bacteroidaceae</taxon>
        <taxon>Phocaeicola</taxon>
    </lineage>
</organism>
<evidence type="ECO:0000256" key="2">
    <source>
        <dbReference type="ARBA" id="ARBA00005289"/>
    </source>
</evidence>
<feature type="binding site" evidence="9">
    <location>
        <position position="229"/>
    </location>
    <ligand>
        <name>substrate</name>
    </ligand>
</feature>
<dbReference type="PROSITE" id="PS00630">
    <property type="entry name" value="IMP_2"/>
    <property type="match status" value="1"/>
</dbReference>
<keyword evidence="8 9" id="KW-0472">Membrane</keyword>
<proteinExistence type="inferred from homology"/>
<comment type="function">
    <text evidence="9">Converts adenosine-3',5'-bisphosphate (PAP) to AMP.</text>
</comment>
<evidence type="ECO:0000256" key="9">
    <source>
        <dbReference type="HAMAP-Rule" id="MF_02095"/>
    </source>
</evidence>
<dbReference type="SUPFAM" id="SSF56655">
    <property type="entry name" value="Carbohydrate phosphatase"/>
    <property type="match status" value="1"/>
</dbReference>
<dbReference type="InterPro" id="IPR020550">
    <property type="entry name" value="Inositol_monophosphatase_CS"/>
</dbReference>